<keyword evidence="4" id="KW-0723">Serine/threonine-protein kinase</keyword>
<dbReference type="SUPFAM" id="SSF56112">
    <property type="entry name" value="Protein kinase-like (PK-like)"/>
    <property type="match status" value="1"/>
</dbReference>
<dbReference type="GO" id="GO:0005737">
    <property type="term" value="C:cytoplasm"/>
    <property type="evidence" value="ECO:0007669"/>
    <property type="project" value="TreeGrafter"/>
</dbReference>
<evidence type="ECO:0000259" key="5">
    <source>
        <dbReference type="PROSITE" id="PS50011"/>
    </source>
</evidence>
<feature type="binding site" evidence="3">
    <location>
        <position position="45"/>
    </location>
    <ligand>
        <name>ATP</name>
        <dbReference type="ChEBI" id="CHEBI:30616"/>
    </ligand>
</feature>
<proteinExistence type="inferred from homology"/>
<dbReference type="InterPro" id="IPR011009">
    <property type="entry name" value="Kinase-like_dom_sf"/>
</dbReference>
<dbReference type="Proteomes" id="UP000009328">
    <property type="component" value="Unassembled WGS sequence"/>
</dbReference>
<evidence type="ECO:0000256" key="4">
    <source>
        <dbReference type="RuleBase" id="RU000304"/>
    </source>
</evidence>
<dbReference type="Gene3D" id="3.30.200.20">
    <property type="entry name" value="Phosphorylase Kinase, domain 1"/>
    <property type="match status" value="2"/>
</dbReference>
<dbReference type="FunCoup" id="K0K898">
    <property type="interactions" value="301"/>
</dbReference>
<keyword evidence="1 3" id="KW-0547">Nucleotide-binding</keyword>
<dbReference type="PROSITE" id="PS50011">
    <property type="entry name" value="PROTEIN_KINASE_DOM"/>
    <property type="match status" value="1"/>
</dbReference>
<comment type="similarity">
    <text evidence="4">Belongs to the protein kinase superfamily.</text>
</comment>
<dbReference type="InterPro" id="IPR000719">
    <property type="entry name" value="Prot_kinase_dom"/>
</dbReference>
<dbReference type="GO" id="GO:0005524">
    <property type="term" value="F:ATP binding"/>
    <property type="evidence" value="ECO:0007669"/>
    <property type="project" value="UniProtKB-UniRule"/>
</dbReference>
<sequence>MTIPKHNINGAILNDYEILKEIGSGAYGIVYKARHLITGQEVAIKSISKVINSSNNSNKKLKQSEILLSELFNYFKNLDFKATGLNTLNLKLLSEFNSSNAKCCSFIKEITIHLKVHDHPNVITIHKIIDSPIALFIIMDYFPEGDLFVNIVDNAKYTSDPMLIKKVFIQLIDVISYCHSKKIYHCDIKPENIMCSQNGSNLYIGDFGLAMESELINAKTCIGSSYYMPPERLISSNKSQTSTTTQTAGSKCPFNHGNPPPSELTAKSYPAQAGDLWSLAIILINLTCTRNPWMKASELDNTYRAFCSKPEILKEILPISDELYKILLLCLERNPFNRITLFQLRELIIQCESFTTEGPLSYCDGSLNEFMDCKVLKTRTPTPTSTIVQTSTSPLISDLEEYKELLKLKQLIPENHIPLNFNKDDQGIHVELVHTNQQENWIEDLNLIDDNYSILTNVSFNLNCDLIEAGGDFYLNM</sequence>
<evidence type="ECO:0000313" key="6">
    <source>
        <dbReference type="EMBL" id="CCH41055.1"/>
    </source>
</evidence>
<dbReference type="eggNOG" id="KOG0583">
    <property type="taxonomic scope" value="Eukaryota"/>
</dbReference>
<name>K0K898_WICCF</name>
<dbReference type="PROSITE" id="PS00108">
    <property type="entry name" value="PROTEIN_KINASE_ST"/>
    <property type="match status" value="1"/>
</dbReference>
<dbReference type="Gene3D" id="1.10.510.10">
    <property type="entry name" value="Transferase(Phosphotransferase) domain 1"/>
    <property type="match status" value="1"/>
</dbReference>
<dbReference type="EMBL" id="CAIF01000011">
    <property type="protein sequence ID" value="CCH41055.1"/>
    <property type="molecule type" value="Genomic_DNA"/>
</dbReference>
<dbReference type="Pfam" id="PF00069">
    <property type="entry name" value="Pkinase"/>
    <property type="match status" value="1"/>
</dbReference>
<evidence type="ECO:0000256" key="1">
    <source>
        <dbReference type="ARBA" id="ARBA00022741"/>
    </source>
</evidence>
<dbReference type="GO" id="GO:0004674">
    <property type="term" value="F:protein serine/threonine kinase activity"/>
    <property type="evidence" value="ECO:0007669"/>
    <property type="project" value="UniProtKB-KW"/>
</dbReference>
<feature type="domain" description="Protein kinase" evidence="5">
    <location>
        <begin position="16"/>
        <end position="355"/>
    </location>
</feature>
<dbReference type="GO" id="GO:0010506">
    <property type="term" value="P:regulation of autophagy"/>
    <property type="evidence" value="ECO:0007669"/>
    <property type="project" value="InterPro"/>
</dbReference>
<dbReference type="PANTHER" id="PTHR24348">
    <property type="entry name" value="SERINE/THREONINE-PROTEIN KINASE UNC-51-RELATED"/>
    <property type="match status" value="1"/>
</dbReference>
<evidence type="ECO:0000256" key="2">
    <source>
        <dbReference type="ARBA" id="ARBA00022840"/>
    </source>
</evidence>
<dbReference type="EC" id="2.7.11.1" evidence="6"/>
<keyword evidence="2 3" id="KW-0067">ATP-binding</keyword>
<protein>
    <submittedName>
        <fullName evidence="6">CBL-interacting protein kinase 33</fullName>
        <ecNumber evidence="6">2.7.11.1</ecNumber>
    </submittedName>
</protein>
<dbReference type="InterPro" id="IPR008271">
    <property type="entry name" value="Ser/Thr_kinase_AS"/>
</dbReference>
<accession>K0K898</accession>
<keyword evidence="7" id="KW-1185">Reference proteome</keyword>
<dbReference type="HOGENOM" id="CLU_000288_172_4_1"/>
<comment type="caution">
    <text evidence="6">The sequence shown here is derived from an EMBL/GenBank/DDBJ whole genome shotgun (WGS) entry which is preliminary data.</text>
</comment>
<dbReference type="AlphaFoldDB" id="K0K898"/>
<dbReference type="SMART" id="SM00220">
    <property type="entry name" value="S_TKc"/>
    <property type="match status" value="1"/>
</dbReference>
<reference evidence="6 7" key="1">
    <citation type="journal article" date="2012" name="Eukaryot. Cell">
        <title>Draft genome sequence of Wickerhamomyces ciferrii NRRL Y-1031 F-60-10.</title>
        <authorList>
            <person name="Schneider J."/>
            <person name="Andrea H."/>
            <person name="Blom J."/>
            <person name="Jaenicke S."/>
            <person name="Ruckert C."/>
            <person name="Schorsch C."/>
            <person name="Szczepanowski R."/>
            <person name="Farwick M."/>
            <person name="Goesmann A."/>
            <person name="Puhler A."/>
            <person name="Schaffer S."/>
            <person name="Tauch A."/>
            <person name="Kohler T."/>
            <person name="Brinkrolf K."/>
        </authorList>
    </citation>
    <scope>NUCLEOTIDE SEQUENCE [LARGE SCALE GENOMIC DNA]</scope>
    <source>
        <strain evidence="7">ATCC 14091 / BCRC 22168 / CBS 111 / JCM 3599 / NBRC 0793 / NRRL Y-1031 F-60-10</strain>
    </source>
</reference>
<keyword evidence="6" id="KW-0808">Transferase</keyword>
<dbReference type="PROSITE" id="PS00107">
    <property type="entry name" value="PROTEIN_KINASE_ATP"/>
    <property type="match status" value="1"/>
</dbReference>
<keyword evidence="6" id="KW-0418">Kinase</keyword>
<evidence type="ECO:0000256" key="3">
    <source>
        <dbReference type="PROSITE-ProRule" id="PRU10141"/>
    </source>
</evidence>
<dbReference type="InterPro" id="IPR045269">
    <property type="entry name" value="Atg1-like"/>
</dbReference>
<evidence type="ECO:0000313" key="7">
    <source>
        <dbReference type="Proteomes" id="UP000009328"/>
    </source>
</evidence>
<gene>
    <name evidence="6" type="ORF">BN7_592</name>
</gene>
<dbReference type="STRING" id="1206466.K0K898"/>
<dbReference type="InterPro" id="IPR017441">
    <property type="entry name" value="Protein_kinase_ATP_BS"/>
</dbReference>
<organism evidence="6 7">
    <name type="scientific">Wickerhamomyces ciferrii (strain ATCC 14091 / BCRC 22168 / CBS 111 / JCM 3599 / NBRC 0793 / NRRL Y-1031 F-60-10)</name>
    <name type="common">Yeast</name>
    <name type="synonym">Pichia ciferrii</name>
    <dbReference type="NCBI Taxonomy" id="1206466"/>
    <lineage>
        <taxon>Eukaryota</taxon>
        <taxon>Fungi</taxon>
        <taxon>Dikarya</taxon>
        <taxon>Ascomycota</taxon>
        <taxon>Saccharomycotina</taxon>
        <taxon>Saccharomycetes</taxon>
        <taxon>Phaffomycetales</taxon>
        <taxon>Wickerhamomycetaceae</taxon>
        <taxon>Wickerhamomyces</taxon>
    </lineage>
</organism>
<dbReference type="InParanoid" id="K0K898"/>